<gene>
    <name evidence="1" type="ORF">EVAR_73469_1</name>
</gene>
<dbReference type="AlphaFoldDB" id="A0A4C1T4F0"/>
<accession>A0A4C1T4F0</accession>
<dbReference type="STRING" id="151549.A0A4C1T4F0"/>
<dbReference type="Proteomes" id="UP000299102">
    <property type="component" value="Unassembled WGS sequence"/>
</dbReference>
<protein>
    <submittedName>
        <fullName evidence="1">Uncharacterized protein</fullName>
    </submittedName>
</protein>
<sequence>MAEGGNHRIVVNVKTPKEKKVIEVDEDSGIKDRAPADVRQTPFGLNTMGGLSGLEALGAGSGTFMDLQARMQNELLNNGDMLRTLLDNPWFNK</sequence>
<evidence type="ECO:0000313" key="2">
    <source>
        <dbReference type="Proteomes" id="UP000299102"/>
    </source>
</evidence>
<evidence type="ECO:0000313" key="1">
    <source>
        <dbReference type="EMBL" id="GBP09403.1"/>
    </source>
</evidence>
<comment type="caution">
    <text evidence="1">The sequence shown here is derived from an EMBL/GenBank/DDBJ whole genome shotgun (WGS) entry which is preliminary data.</text>
</comment>
<name>A0A4C1T4F0_EUMVA</name>
<organism evidence="1 2">
    <name type="scientific">Eumeta variegata</name>
    <name type="common">Bagworm moth</name>
    <name type="synonym">Eumeta japonica</name>
    <dbReference type="NCBI Taxonomy" id="151549"/>
    <lineage>
        <taxon>Eukaryota</taxon>
        <taxon>Metazoa</taxon>
        <taxon>Ecdysozoa</taxon>
        <taxon>Arthropoda</taxon>
        <taxon>Hexapoda</taxon>
        <taxon>Insecta</taxon>
        <taxon>Pterygota</taxon>
        <taxon>Neoptera</taxon>
        <taxon>Endopterygota</taxon>
        <taxon>Lepidoptera</taxon>
        <taxon>Glossata</taxon>
        <taxon>Ditrysia</taxon>
        <taxon>Tineoidea</taxon>
        <taxon>Psychidae</taxon>
        <taxon>Oiketicinae</taxon>
        <taxon>Eumeta</taxon>
    </lineage>
</organism>
<reference evidence="1 2" key="1">
    <citation type="journal article" date="2019" name="Commun. Biol.">
        <title>The bagworm genome reveals a unique fibroin gene that provides high tensile strength.</title>
        <authorList>
            <person name="Kono N."/>
            <person name="Nakamura H."/>
            <person name="Ohtoshi R."/>
            <person name="Tomita M."/>
            <person name="Numata K."/>
            <person name="Arakawa K."/>
        </authorList>
    </citation>
    <scope>NUCLEOTIDE SEQUENCE [LARGE SCALE GENOMIC DNA]</scope>
</reference>
<dbReference type="EMBL" id="BGZK01004515">
    <property type="protein sequence ID" value="GBP09403.1"/>
    <property type="molecule type" value="Genomic_DNA"/>
</dbReference>
<keyword evidence="2" id="KW-1185">Reference proteome</keyword>
<proteinExistence type="predicted"/>